<dbReference type="GO" id="GO:0051453">
    <property type="term" value="P:regulation of intracellular pH"/>
    <property type="evidence" value="ECO:0007669"/>
    <property type="project" value="TreeGrafter"/>
</dbReference>
<name>A0A2G9UX11_TELCI</name>
<dbReference type="PANTHER" id="PTHR10981">
    <property type="entry name" value="BATTENIN"/>
    <property type="match status" value="1"/>
</dbReference>
<dbReference type="GO" id="GO:0005765">
    <property type="term" value="C:lysosomal membrane"/>
    <property type="evidence" value="ECO:0007669"/>
    <property type="project" value="UniProtKB-SubCell"/>
</dbReference>
<comment type="subcellular location">
    <subcellularLocation>
        <location evidence="1">Endomembrane system</location>
        <topology evidence="1">Multi-pass membrane protein</topology>
    </subcellularLocation>
    <subcellularLocation>
        <location evidence="7">Lysosome membrane</location>
        <topology evidence="7">Multi-pass membrane protein</topology>
    </subcellularLocation>
</comment>
<evidence type="ECO:0000313" key="8">
    <source>
        <dbReference type="EMBL" id="PIO74777.1"/>
    </source>
</evidence>
<gene>
    <name evidence="8" type="ORF">TELCIR_03211</name>
</gene>
<evidence type="ECO:0000256" key="5">
    <source>
        <dbReference type="ARBA" id="ARBA00022989"/>
    </source>
</evidence>
<proteinExistence type="inferred from homology"/>
<evidence type="ECO:0000256" key="6">
    <source>
        <dbReference type="ARBA" id="ARBA00023136"/>
    </source>
</evidence>
<protein>
    <recommendedName>
        <fullName evidence="7">Battenin</fullName>
    </recommendedName>
</protein>
<feature type="transmembrane region" description="Helical" evidence="7">
    <location>
        <begin position="308"/>
        <end position="332"/>
    </location>
</feature>
<evidence type="ECO:0000313" key="9">
    <source>
        <dbReference type="Proteomes" id="UP000230423"/>
    </source>
</evidence>
<dbReference type="Pfam" id="PF02487">
    <property type="entry name" value="CLN3"/>
    <property type="match status" value="2"/>
</dbReference>
<feature type="transmembrane region" description="Helical" evidence="7">
    <location>
        <begin position="158"/>
        <end position="178"/>
    </location>
</feature>
<dbReference type="OrthoDB" id="5965864at2759"/>
<dbReference type="PRINTS" id="PR01315">
    <property type="entry name" value="BATTENIN"/>
</dbReference>
<dbReference type="SUPFAM" id="SSF103473">
    <property type="entry name" value="MFS general substrate transporter"/>
    <property type="match status" value="1"/>
</dbReference>
<comment type="similarity">
    <text evidence="2 7">Belongs to the battenin family.</text>
</comment>
<dbReference type="GO" id="GO:0007040">
    <property type="term" value="P:lysosome organization"/>
    <property type="evidence" value="ECO:0007669"/>
    <property type="project" value="TreeGrafter"/>
</dbReference>
<evidence type="ECO:0000256" key="4">
    <source>
        <dbReference type="ARBA" id="ARBA00022692"/>
    </source>
</evidence>
<dbReference type="EMBL" id="KZ345224">
    <property type="protein sequence ID" value="PIO74777.1"/>
    <property type="molecule type" value="Genomic_DNA"/>
</dbReference>
<feature type="transmembrane region" description="Helical" evidence="7">
    <location>
        <begin position="344"/>
        <end position="366"/>
    </location>
</feature>
<evidence type="ECO:0000256" key="2">
    <source>
        <dbReference type="ARBA" id="ARBA00007467"/>
    </source>
</evidence>
<evidence type="ECO:0000256" key="7">
    <source>
        <dbReference type="RuleBase" id="RU361113"/>
    </source>
</evidence>
<keyword evidence="9" id="KW-1185">Reference proteome</keyword>
<comment type="caution">
    <text evidence="7">Lacks conserved residue(s) required for the propagation of feature annotation.</text>
</comment>
<dbReference type="InterPro" id="IPR036259">
    <property type="entry name" value="MFS_trans_sf"/>
</dbReference>
<dbReference type="PANTHER" id="PTHR10981:SF0">
    <property type="entry name" value="BATTENIN"/>
    <property type="match status" value="1"/>
</dbReference>
<dbReference type="PIRSF" id="PIRSF015974">
    <property type="entry name" value="CLN3_BTN1"/>
    <property type="match status" value="1"/>
</dbReference>
<keyword evidence="6 7" id="KW-0472">Membrane</keyword>
<keyword evidence="7" id="KW-0458">Lysosome</keyword>
<dbReference type="GO" id="GO:0012505">
    <property type="term" value="C:endomembrane system"/>
    <property type="evidence" value="ECO:0007669"/>
    <property type="project" value="UniProtKB-SubCell"/>
</dbReference>
<dbReference type="Proteomes" id="UP000230423">
    <property type="component" value="Unassembled WGS sequence"/>
</dbReference>
<reference evidence="8 9" key="1">
    <citation type="submission" date="2015-09" db="EMBL/GenBank/DDBJ databases">
        <title>Draft genome of the parasitic nematode Teladorsagia circumcincta isolate WARC Sus (inbred).</title>
        <authorList>
            <person name="Mitreva M."/>
        </authorList>
    </citation>
    <scope>NUCLEOTIDE SEQUENCE [LARGE SCALE GENOMIC DNA]</scope>
    <source>
        <strain evidence="8 9">S</strain>
    </source>
</reference>
<keyword evidence="4 7" id="KW-0812">Transmembrane</keyword>
<evidence type="ECO:0000256" key="3">
    <source>
        <dbReference type="ARBA" id="ARBA00022448"/>
    </source>
</evidence>
<organism evidence="8 9">
    <name type="scientific">Teladorsagia circumcincta</name>
    <name type="common">Brown stomach worm</name>
    <name type="synonym">Ostertagia circumcincta</name>
    <dbReference type="NCBI Taxonomy" id="45464"/>
    <lineage>
        <taxon>Eukaryota</taxon>
        <taxon>Metazoa</taxon>
        <taxon>Ecdysozoa</taxon>
        <taxon>Nematoda</taxon>
        <taxon>Chromadorea</taxon>
        <taxon>Rhabditida</taxon>
        <taxon>Rhabditina</taxon>
        <taxon>Rhabditomorpha</taxon>
        <taxon>Strongyloidea</taxon>
        <taxon>Trichostrongylidae</taxon>
        <taxon>Teladorsagia</taxon>
    </lineage>
</organism>
<dbReference type="AlphaFoldDB" id="A0A2G9UX11"/>
<dbReference type="InterPro" id="IPR003492">
    <property type="entry name" value="Battenin_disease_Cln3"/>
</dbReference>
<sequence length="379" mass="41158">LAMTYDSKSSTTTTDVRNMISFWIFGVCNNFGFSVMLSAAQDILNRHERSPFEKNVTDFCVPTITSRICSPTSAGVVLLCNILPALLVKLMCPFVMHRIPYGIRHFVICSLQVTSLLVTAFAESVPAALIGVCVASIAGGFGETTYLGLAGHYSKHTIATWSSGTGMAGLAGAFSYAGMTDARLLALTSTQAMLVMLVVPAVFAFTQSEIKAPPSATDVASVQTNAQPSLVEQLKVVKSLLKYMVPMFLVYVAEYLINQGLLELTVFDCSHGYGTSPASQYRWYQVMYQTGAFISRSSLKLVQFNMTFIALMPLLQLLNTIFLTFNAIYAFVPHFGMVDPSIREFALSTVSLADTLGILVAALTAIPLHNAICAMQWYG</sequence>
<feature type="transmembrane region" description="Helical" evidence="7">
    <location>
        <begin position="20"/>
        <end position="40"/>
    </location>
</feature>
<accession>A0A2G9UX11</accession>
<feature type="transmembrane region" description="Helical" evidence="7">
    <location>
        <begin position="184"/>
        <end position="205"/>
    </location>
</feature>
<feature type="transmembrane region" description="Helical" evidence="7">
    <location>
        <begin position="240"/>
        <end position="257"/>
    </location>
</feature>
<evidence type="ECO:0000256" key="1">
    <source>
        <dbReference type="ARBA" id="ARBA00004127"/>
    </source>
</evidence>
<keyword evidence="3" id="KW-0813">Transport</keyword>
<keyword evidence="5 7" id="KW-1133">Transmembrane helix</keyword>
<feature type="non-terminal residue" evidence="8">
    <location>
        <position position="1"/>
    </location>
</feature>
<dbReference type="InterPro" id="IPR018460">
    <property type="entry name" value="Battenin_disease_Cln3_subgr"/>
</dbReference>